<reference evidence="2" key="1">
    <citation type="submission" date="2014-09" db="EMBL/GenBank/DDBJ databases">
        <authorList>
            <person name="Magalhaes I.L.F."/>
            <person name="Oliveira U."/>
            <person name="Santos F.R."/>
            <person name="Vidigal T.H.D.A."/>
            <person name="Brescovit A.D."/>
            <person name="Santos A.J."/>
        </authorList>
    </citation>
    <scope>NUCLEOTIDE SEQUENCE</scope>
    <source>
        <tissue evidence="2">Shoot tissue taken approximately 20 cm above the soil surface</tissue>
    </source>
</reference>
<protein>
    <submittedName>
        <fullName evidence="2">Uncharacterized protein</fullName>
    </submittedName>
</protein>
<evidence type="ECO:0000256" key="1">
    <source>
        <dbReference type="SAM" id="MobiDB-lite"/>
    </source>
</evidence>
<proteinExistence type="predicted"/>
<feature type="compositionally biased region" description="Basic and acidic residues" evidence="1">
    <location>
        <begin position="49"/>
        <end position="62"/>
    </location>
</feature>
<dbReference type="EMBL" id="GBRH01169525">
    <property type="protein sequence ID" value="JAE28371.1"/>
    <property type="molecule type" value="Transcribed_RNA"/>
</dbReference>
<organism evidence="2">
    <name type="scientific">Arundo donax</name>
    <name type="common">Giant reed</name>
    <name type="synonym">Donax arundinaceus</name>
    <dbReference type="NCBI Taxonomy" id="35708"/>
    <lineage>
        <taxon>Eukaryota</taxon>
        <taxon>Viridiplantae</taxon>
        <taxon>Streptophyta</taxon>
        <taxon>Embryophyta</taxon>
        <taxon>Tracheophyta</taxon>
        <taxon>Spermatophyta</taxon>
        <taxon>Magnoliopsida</taxon>
        <taxon>Liliopsida</taxon>
        <taxon>Poales</taxon>
        <taxon>Poaceae</taxon>
        <taxon>PACMAD clade</taxon>
        <taxon>Arundinoideae</taxon>
        <taxon>Arundineae</taxon>
        <taxon>Arundo</taxon>
    </lineage>
</organism>
<dbReference type="AlphaFoldDB" id="A0A0A9H0L0"/>
<sequence>MDAAAAAEEDDDDTAARRGGGGRGNDPASALTPPLTQSSIATTNARNPRGRDNTHTHREIRILGHASCSGGEPRIYRRGRR</sequence>
<feature type="region of interest" description="Disordered" evidence="1">
    <location>
        <begin position="1"/>
        <end position="81"/>
    </location>
</feature>
<feature type="compositionally biased region" description="Polar residues" evidence="1">
    <location>
        <begin position="34"/>
        <end position="46"/>
    </location>
</feature>
<accession>A0A0A9H0L0</accession>
<reference evidence="2" key="2">
    <citation type="journal article" date="2015" name="Data Brief">
        <title>Shoot transcriptome of the giant reed, Arundo donax.</title>
        <authorList>
            <person name="Barrero R.A."/>
            <person name="Guerrero F.D."/>
            <person name="Moolhuijzen P."/>
            <person name="Goolsby J.A."/>
            <person name="Tidwell J."/>
            <person name="Bellgard S.E."/>
            <person name="Bellgard M.I."/>
        </authorList>
    </citation>
    <scope>NUCLEOTIDE SEQUENCE</scope>
    <source>
        <tissue evidence="2">Shoot tissue taken approximately 20 cm above the soil surface</tissue>
    </source>
</reference>
<name>A0A0A9H0L0_ARUDO</name>
<evidence type="ECO:0000313" key="2">
    <source>
        <dbReference type="EMBL" id="JAE28371.1"/>
    </source>
</evidence>